<reference evidence="1" key="1">
    <citation type="submission" date="2022-03" db="EMBL/GenBank/DDBJ databases">
        <authorList>
            <person name="Alioto T."/>
            <person name="Alioto T."/>
            <person name="Gomez Garrido J."/>
        </authorList>
    </citation>
    <scope>NUCLEOTIDE SEQUENCE</scope>
</reference>
<dbReference type="EMBL" id="CAKOES020000164">
    <property type="protein sequence ID" value="CAH2330014.1"/>
    <property type="molecule type" value="Genomic_DNA"/>
</dbReference>
<feature type="non-terminal residue" evidence="1">
    <location>
        <position position="1"/>
    </location>
</feature>
<evidence type="ECO:0000313" key="1">
    <source>
        <dbReference type="EMBL" id="CAH2330014.1"/>
    </source>
</evidence>
<comment type="caution">
    <text evidence="1">The sequence shown here is derived from an EMBL/GenBank/DDBJ whole genome shotgun (WGS) entry which is preliminary data.</text>
</comment>
<keyword evidence="2" id="KW-1185">Reference proteome</keyword>
<name>A0AAD1TLG4_PELCU</name>
<dbReference type="AlphaFoldDB" id="A0AAD1TLG4"/>
<gene>
    <name evidence="1" type="ORF">PECUL_23A015913</name>
</gene>
<accession>A0AAD1TLG4</accession>
<dbReference type="Proteomes" id="UP001295444">
    <property type="component" value="Unassembled WGS sequence"/>
</dbReference>
<protein>
    <submittedName>
        <fullName evidence="1">Uncharacterized protein</fullName>
    </submittedName>
</protein>
<proteinExistence type="predicted"/>
<evidence type="ECO:0000313" key="2">
    <source>
        <dbReference type="Proteomes" id="UP001295444"/>
    </source>
</evidence>
<organism evidence="1 2">
    <name type="scientific">Pelobates cultripes</name>
    <name type="common">Western spadefoot toad</name>
    <dbReference type="NCBI Taxonomy" id="61616"/>
    <lineage>
        <taxon>Eukaryota</taxon>
        <taxon>Metazoa</taxon>
        <taxon>Chordata</taxon>
        <taxon>Craniata</taxon>
        <taxon>Vertebrata</taxon>
        <taxon>Euteleostomi</taxon>
        <taxon>Amphibia</taxon>
        <taxon>Batrachia</taxon>
        <taxon>Anura</taxon>
        <taxon>Pelobatoidea</taxon>
        <taxon>Pelobatidae</taxon>
        <taxon>Pelobates</taxon>
    </lineage>
</organism>
<sequence length="59" mass="7214">KIAIAHRWKQPQSPNLTEVLTRLDTMCNFERMASRLRSEEHTYTRHWQRWVQFRGQQGC</sequence>